<gene>
    <name evidence="3" type="ORF">BQ4739_LOCUS8769</name>
</gene>
<accession>A0A383VSC2</accession>
<sequence>MAHGKTSCLLVVAVACALLCRAAEASAARKLLLGANKPDLTATTTTSSSSSSRQLQQVQSNSFQVIASGQETAAVISRAAESGQLMVILGATTAGNEMARETSDRSRPLSAFDKTSRAAKPTEKESGRLRRP</sequence>
<organism evidence="3 4">
    <name type="scientific">Tetradesmus obliquus</name>
    <name type="common">Green alga</name>
    <name type="synonym">Acutodesmus obliquus</name>
    <dbReference type="NCBI Taxonomy" id="3088"/>
    <lineage>
        <taxon>Eukaryota</taxon>
        <taxon>Viridiplantae</taxon>
        <taxon>Chlorophyta</taxon>
        <taxon>core chlorophytes</taxon>
        <taxon>Chlorophyceae</taxon>
        <taxon>CS clade</taxon>
        <taxon>Sphaeropleales</taxon>
        <taxon>Scenedesmaceae</taxon>
        <taxon>Tetradesmus</taxon>
    </lineage>
</organism>
<feature type="signal peptide" evidence="2">
    <location>
        <begin position="1"/>
        <end position="27"/>
    </location>
</feature>
<keyword evidence="4" id="KW-1185">Reference proteome</keyword>
<evidence type="ECO:0000313" key="3">
    <source>
        <dbReference type="EMBL" id="SZX68418.1"/>
    </source>
</evidence>
<feature type="compositionally biased region" description="Basic and acidic residues" evidence="1">
    <location>
        <begin position="98"/>
        <end position="107"/>
    </location>
</feature>
<reference evidence="3 4" key="1">
    <citation type="submission" date="2016-10" db="EMBL/GenBank/DDBJ databases">
        <authorList>
            <person name="Cai Z."/>
        </authorList>
    </citation>
    <scope>NUCLEOTIDE SEQUENCE [LARGE SCALE GENOMIC DNA]</scope>
</reference>
<dbReference type="PROSITE" id="PS51257">
    <property type="entry name" value="PROKAR_LIPOPROTEIN"/>
    <property type="match status" value="1"/>
</dbReference>
<evidence type="ECO:0000256" key="2">
    <source>
        <dbReference type="SAM" id="SignalP"/>
    </source>
</evidence>
<feature type="compositionally biased region" description="Low complexity" evidence="1">
    <location>
        <begin position="43"/>
        <end position="52"/>
    </location>
</feature>
<feature type="region of interest" description="Disordered" evidence="1">
    <location>
        <begin position="36"/>
        <end position="55"/>
    </location>
</feature>
<dbReference type="AlphaFoldDB" id="A0A383VSC2"/>
<name>A0A383VSC2_TETOB</name>
<protein>
    <submittedName>
        <fullName evidence="3">Uncharacterized protein</fullName>
    </submittedName>
</protein>
<dbReference type="EMBL" id="FNXT01000857">
    <property type="protein sequence ID" value="SZX68418.1"/>
    <property type="molecule type" value="Genomic_DNA"/>
</dbReference>
<keyword evidence="2" id="KW-0732">Signal</keyword>
<proteinExistence type="predicted"/>
<feature type="region of interest" description="Disordered" evidence="1">
    <location>
        <begin position="94"/>
        <end position="132"/>
    </location>
</feature>
<evidence type="ECO:0000313" key="4">
    <source>
        <dbReference type="Proteomes" id="UP000256970"/>
    </source>
</evidence>
<feature type="chain" id="PRO_5017012574" evidence="2">
    <location>
        <begin position="28"/>
        <end position="132"/>
    </location>
</feature>
<dbReference type="Proteomes" id="UP000256970">
    <property type="component" value="Unassembled WGS sequence"/>
</dbReference>
<feature type="compositionally biased region" description="Basic and acidic residues" evidence="1">
    <location>
        <begin position="114"/>
        <end position="132"/>
    </location>
</feature>
<evidence type="ECO:0000256" key="1">
    <source>
        <dbReference type="SAM" id="MobiDB-lite"/>
    </source>
</evidence>